<reference evidence="2" key="2">
    <citation type="submission" date="2024-10" db="UniProtKB">
        <authorList>
            <consortium name="EnsemblProtists"/>
        </authorList>
    </citation>
    <scope>IDENTIFICATION</scope>
</reference>
<dbReference type="HOGENOM" id="CLU_1780930_0_0_1"/>
<feature type="region of interest" description="Disordered" evidence="1">
    <location>
        <begin position="1"/>
        <end position="21"/>
    </location>
</feature>
<keyword evidence="3" id="KW-1185">Reference proteome</keyword>
<evidence type="ECO:0000256" key="1">
    <source>
        <dbReference type="SAM" id="MobiDB-lite"/>
    </source>
</evidence>
<organism evidence="2 3">
    <name type="scientific">Emiliania huxleyi (strain CCMP1516)</name>
    <dbReference type="NCBI Taxonomy" id="280463"/>
    <lineage>
        <taxon>Eukaryota</taxon>
        <taxon>Haptista</taxon>
        <taxon>Haptophyta</taxon>
        <taxon>Prymnesiophyceae</taxon>
        <taxon>Isochrysidales</taxon>
        <taxon>Noelaerhabdaceae</taxon>
        <taxon>Emiliania</taxon>
    </lineage>
</organism>
<sequence length="146" mass="15255">MAPLAPAAAAPPARRPPPASMLDPGGGGSFIADHSLLAACAIFLAVKLGLDLFSSPEAFLSELDEGAAAEGKSRGFGWLQADLRMPLPPWAELQEACHLVGTHGGKYMYLCASRDMGYDGCKQSSDFSDYYGKPVYVCSGGEVGGR</sequence>
<dbReference type="GeneID" id="19046113"/>
<dbReference type="PaxDb" id="2903-EOD09740"/>
<protein>
    <submittedName>
        <fullName evidence="2">Uncharacterized protein</fullName>
    </submittedName>
</protein>
<dbReference type="AlphaFoldDB" id="A0A0D3J3M7"/>
<reference evidence="3" key="1">
    <citation type="journal article" date="2013" name="Nature">
        <title>Pan genome of the phytoplankton Emiliania underpins its global distribution.</title>
        <authorList>
            <person name="Read B.A."/>
            <person name="Kegel J."/>
            <person name="Klute M.J."/>
            <person name="Kuo A."/>
            <person name="Lefebvre S.C."/>
            <person name="Maumus F."/>
            <person name="Mayer C."/>
            <person name="Miller J."/>
            <person name="Monier A."/>
            <person name="Salamov A."/>
            <person name="Young J."/>
            <person name="Aguilar M."/>
            <person name="Claverie J.M."/>
            <person name="Frickenhaus S."/>
            <person name="Gonzalez K."/>
            <person name="Herman E.K."/>
            <person name="Lin Y.C."/>
            <person name="Napier J."/>
            <person name="Ogata H."/>
            <person name="Sarno A.F."/>
            <person name="Shmutz J."/>
            <person name="Schroeder D."/>
            <person name="de Vargas C."/>
            <person name="Verret F."/>
            <person name="von Dassow P."/>
            <person name="Valentin K."/>
            <person name="Van de Peer Y."/>
            <person name="Wheeler G."/>
            <person name="Dacks J.B."/>
            <person name="Delwiche C.F."/>
            <person name="Dyhrman S.T."/>
            <person name="Glockner G."/>
            <person name="John U."/>
            <person name="Richards T."/>
            <person name="Worden A.Z."/>
            <person name="Zhang X."/>
            <person name="Grigoriev I.V."/>
            <person name="Allen A.E."/>
            <person name="Bidle K."/>
            <person name="Borodovsky M."/>
            <person name="Bowler C."/>
            <person name="Brownlee C."/>
            <person name="Cock J.M."/>
            <person name="Elias M."/>
            <person name="Gladyshev V.N."/>
            <person name="Groth M."/>
            <person name="Guda C."/>
            <person name="Hadaegh A."/>
            <person name="Iglesias-Rodriguez M.D."/>
            <person name="Jenkins J."/>
            <person name="Jones B.M."/>
            <person name="Lawson T."/>
            <person name="Leese F."/>
            <person name="Lindquist E."/>
            <person name="Lobanov A."/>
            <person name="Lomsadze A."/>
            <person name="Malik S.B."/>
            <person name="Marsh M.E."/>
            <person name="Mackinder L."/>
            <person name="Mock T."/>
            <person name="Mueller-Roeber B."/>
            <person name="Pagarete A."/>
            <person name="Parker M."/>
            <person name="Probert I."/>
            <person name="Quesneville H."/>
            <person name="Raines C."/>
            <person name="Rensing S.A."/>
            <person name="Riano-Pachon D.M."/>
            <person name="Richier S."/>
            <person name="Rokitta S."/>
            <person name="Shiraiwa Y."/>
            <person name="Soanes D.M."/>
            <person name="van der Giezen M."/>
            <person name="Wahlund T.M."/>
            <person name="Williams B."/>
            <person name="Wilson W."/>
            <person name="Wolfe G."/>
            <person name="Wurch L.L."/>
        </authorList>
    </citation>
    <scope>NUCLEOTIDE SEQUENCE</scope>
</reference>
<feature type="compositionally biased region" description="Low complexity" evidence="1">
    <location>
        <begin position="1"/>
        <end position="12"/>
    </location>
</feature>
<dbReference type="EnsemblProtists" id="EOD18112">
    <property type="protein sequence ID" value="EOD18112"/>
    <property type="gene ID" value="EMIHUDRAFT_95923"/>
</dbReference>
<dbReference type="EnsemblProtists" id="EOD09740">
    <property type="protein sequence ID" value="EOD09740"/>
    <property type="gene ID" value="EMIHUDRAFT_105479"/>
</dbReference>
<evidence type="ECO:0000313" key="3">
    <source>
        <dbReference type="Proteomes" id="UP000013827"/>
    </source>
</evidence>
<dbReference type="KEGG" id="ehx:EMIHUDRAFT_95923"/>
<dbReference type="KEGG" id="ehx:EMIHUDRAFT_105479"/>
<dbReference type="RefSeq" id="XP_005770541.1">
    <property type="nucleotide sequence ID" value="XM_005770484.1"/>
</dbReference>
<name>A0A0D3J3M7_EMIH1</name>
<dbReference type="Proteomes" id="UP000013827">
    <property type="component" value="Unassembled WGS sequence"/>
</dbReference>
<dbReference type="RefSeq" id="XP_005762169.1">
    <property type="nucleotide sequence ID" value="XM_005762112.1"/>
</dbReference>
<evidence type="ECO:0000313" key="2">
    <source>
        <dbReference type="EnsemblProtists" id="EOD18112"/>
    </source>
</evidence>
<dbReference type="GeneID" id="17256022"/>
<proteinExistence type="predicted"/>
<accession>A0A0D3J3M7</accession>